<reference evidence="1 2" key="1">
    <citation type="journal article" date="2013" name="Genome Announc.">
        <title>Draft Genome Sequence of Arthrobacter gangotriensis Strain Lz1yT, Isolated from a Penguin Rookery Soil Sample Collected in Antarctica, near the Indian Station Dakshin Gangotri.</title>
        <authorList>
            <person name="Shivaji S."/>
            <person name="Ara S."/>
            <person name="Bandi S."/>
            <person name="Singh A."/>
            <person name="Kumar Pinnaka A."/>
        </authorList>
    </citation>
    <scope>NUCLEOTIDE SEQUENCE [LARGE SCALE GENOMIC DNA]</scope>
    <source>
        <strain evidence="1 2">Lz1y</strain>
    </source>
</reference>
<evidence type="ECO:0000313" key="2">
    <source>
        <dbReference type="Proteomes" id="UP000012015"/>
    </source>
</evidence>
<keyword evidence="2" id="KW-1185">Reference proteome</keyword>
<proteinExistence type="predicted"/>
<evidence type="ECO:0000313" key="1">
    <source>
        <dbReference type="EMBL" id="EMQ99471.1"/>
    </source>
</evidence>
<comment type="caution">
    <text evidence="1">The sequence shown here is derived from an EMBL/GenBank/DDBJ whole genome shotgun (WGS) entry which is preliminary data.</text>
</comment>
<protein>
    <submittedName>
        <fullName evidence="1">Uncharacterized protein</fullName>
    </submittedName>
</protein>
<sequence>MQVEILPICDLHGFSRDKLDPIDKEHRMSKIRLSEEVIRAREAAQKAREEKPLDEVVREICEERREREILPYKRAISAR</sequence>
<dbReference type="PATRIC" id="fig|1276920.7.peg.1463"/>
<organism evidence="1 2">
    <name type="scientific">Paeniglutamicibacter gangotriensis Lz1y</name>
    <dbReference type="NCBI Taxonomy" id="1276920"/>
    <lineage>
        <taxon>Bacteria</taxon>
        <taxon>Bacillati</taxon>
        <taxon>Actinomycetota</taxon>
        <taxon>Actinomycetes</taxon>
        <taxon>Micrococcales</taxon>
        <taxon>Micrococcaceae</taxon>
        <taxon>Paeniglutamicibacter</taxon>
    </lineage>
</organism>
<dbReference type="AlphaFoldDB" id="M7MWM1"/>
<dbReference type="Proteomes" id="UP000012015">
    <property type="component" value="Unassembled WGS sequence"/>
</dbReference>
<dbReference type="EMBL" id="AOCK01000003">
    <property type="protein sequence ID" value="EMQ99471.1"/>
    <property type="molecule type" value="Genomic_DNA"/>
</dbReference>
<accession>M7MWM1</accession>
<gene>
    <name evidence="1" type="ORF">ADIAG_01467</name>
</gene>
<name>M7MWM1_9MICC</name>